<evidence type="ECO:0000256" key="3">
    <source>
        <dbReference type="ARBA" id="ARBA00022917"/>
    </source>
</evidence>
<dbReference type="EMBL" id="LBTW01000024">
    <property type="protein sequence ID" value="KKQ48752.1"/>
    <property type="molecule type" value="Genomic_DNA"/>
</dbReference>
<dbReference type="Gene3D" id="3.30.70.1660">
    <property type="match status" value="1"/>
</dbReference>
<reference evidence="7 8" key="1">
    <citation type="journal article" date="2015" name="Nature">
        <title>rRNA introns, odd ribosomes, and small enigmatic genomes across a large radiation of phyla.</title>
        <authorList>
            <person name="Brown C.T."/>
            <person name="Hug L.A."/>
            <person name="Thomas B.C."/>
            <person name="Sharon I."/>
            <person name="Castelle C.J."/>
            <person name="Singh A."/>
            <person name="Wilkins M.J."/>
            <person name="Williams K.H."/>
            <person name="Banfield J.F."/>
        </authorList>
    </citation>
    <scope>NUCLEOTIDE SEQUENCE [LARGE SCALE GENOMIC DNA]</scope>
</reference>
<name>A0A0G0I2G1_9BACT</name>
<gene>
    <name evidence="4" type="primary">prfB</name>
    <name evidence="7" type="ORF">US67_C0024G0005</name>
</gene>
<dbReference type="Gene3D" id="1.20.58.410">
    <property type="entry name" value="Release factor"/>
    <property type="match status" value="1"/>
</dbReference>
<comment type="caution">
    <text evidence="7">The sequence shown here is derived from an EMBL/GenBank/DDBJ whole genome shotgun (WGS) entry which is preliminary data.</text>
</comment>
<comment type="similarity">
    <text evidence="1 4">Belongs to the prokaryotic/mitochondrial release factor family.</text>
</comment>
<dbReference type="Proteomes" id="UP000034366">
    <property type="component" value="Unassembled WGS sequence"/>
</dbReference>
<evidence type="ECO:0000313" key="7">
    <source>
        <dbReference type="EMBL" id="KKQ48752.1"/>
    </source>
</evidence>
<dbReference type="Gene3D" id="3.30.160.20">
    <property type="match status" value="1"/>
</dbReference>
<evidence type="ECO:0000256" key="1">
    <source>
        <dbReference type="ARBA" id="ARBA00010835"/>
    </source>
</evidence>
<dbReference type="GO" id="GO:0005737">
    <property type="term" value="C:cytoplasm"/>
    <property type="evidence" value="ECO:0007669"/>
    <property type="project" value="UniProtKB-SubCell"/>
</dbReference>
<evidence type="ECO:0000313" key="8">
    <source>
        <dbReference type="Proteomes" id="UP000034366"/>
    </source>
</evidence>
<comment type="PTM">
    <text evidence="4">Methylated by PrmC. Methylation increases the termination efficiency of RF2.</text>
</comment>
<dbReference type="Pfam" id="PF00472">
    <property type="entry name" value="RF-1"/>
    <property type="match status" value="1"/>
</dbReference>
<dbReference type="HAMAP" id="MF_00094">
    <property type="entry name" value="Rel_fac_2"/>
    <property type="match status" value="1"/>
</dbReference>
<dbReference type="GO" id="GO:0016149">
    <property type="term" value="F:translation release factor activity, codon specific"/>
    <property type="evidence" value="ECO:0007669"/>
    <property type="project" value="UniProtKB-UniRule"/>
</dbReference>
<evidence type="ECO:0000259" key="6">
    <source>
        <dbReference type="SMART" id="SM00937"/>
    </source>
</evidence>
<sequence>MNDLKEQIAKLDSEFQGIKDFFDIESKRNEMMKLEGASTDPNLWNDQDNAKKVLRELSELKDDISEMEEIESDLSTLVSLSNESGVTEDFAPEVGKLEARIGKLKIASLFTGKFDTKNAIVSLHAGQGGTEAMDWTSMLFRMYTRFCERKNYRVTTLDISEGDEAGIKSVTFKIEGKYAYGNLKSEAGTHRLVRQSPFNADKLRQTSFSLVEVLPEFEEMDLPDIQIKEEDLEWSFFRSSGKGGQNVQKVSTAVRLKHIPTGIVVSAQTERFQEQNRKYALEHLRALLWIRKQEEEKNQRASIKGEYRPASWGNQIRSYVLHPYKMVKDLRTEYEVANPDLVLDGDIDGFIEAELRNNYQ</sequence>
<evidence type="ECO:0000256" key="4">
    <source>
        <dbReference type="HAMAP-Rule" id="MF_00094"/>
    </source>
</evidence>
<dbReference type="InterPro" id="IPR000352">
    <property type="entry name" value="Pep_chain_release_fac_I"/>
</dbReference>
<dbReference type="PANTHER" id="PTHR43116:SF3">
    <property type="entry name" value="CLASS I PEPTIDE CHAIN RELEASE FACTOR"/>
    <property type="match status" value="1"/>
</dbReference>
<dbReference type="SUPFAM" id="SSF75620">
    <property type="entry name" value="Release factor"/>
    <property type="match status" value="1"/>
</dbReference>
<dbReference type="PATRIC" id="fig|1618592.3.peg.459"/>
<dbReference type="NCBIfam" id="TIGR00020">
    <property type="entry name" value="prfB"/>
    <property type="match status" value="1"/>
</dbReference>
<keyword evidence="3 4" id="KW-0648">Protein biosynthesis</keyword>
<accession>A0A0G0I2G1</accession>
<feature type="modified residue" description="N5-methylglutamine" evidence="4">
    <location>
        <position position="245"/>
    </location>
</feature>
<dbReference type="AlphaFoldDB" id="A0A0G0I2G1"/>
<feature type="domain" description="Peptide chain release factor" evidence="6">
    <location>
        <begin position="83"/>
        <end position="186"/>
    </location>
</feature>
<dbReference type="InterPro" id="IPR045853">
    <property type="entry name" value="Pep_chain_release_fac_I_sf"/>
</dbReference>
<comment type="subcellular location">
    <subcellularLocation>
        <location evidence="4">Cytoplasm</location>
    </subcellularLocation>
</comment>
<keyword evidence="2 4" id="KW-0488">Methylation</keyword>
<dbReference type="SMART" id="SM00937">
    <property type="entry name" value="PCRF"/>
    <property type="match status" value="1"/>
</dbReference>
<evidence type="ECO:0000256" key="2">
    <source>
        <dbReference type="ARBA" id="ARBA00022481"/>
    </source>
</evidence>
<protein>
    <recommendedName>
        <fullName evidence="4 5">Peptide chain release factor 2</fullName>
        <shortName evidence="4">RF-2</shortName>
    </recommendedName>
</protein>
<dbReference type="PANTHER" id="PTHR43116">
    <property type="entry name" value="PEPTIDE CHAIN RELEASE FACTOR 2"/>
    <property type="match status" value="1"/>
</dbReference>
<evidence type="ECO:0000256" key="5">
    <source>
        <dbReference type="NCBIfam" id="TIGR00020"/>
    </source>
</evidence>
<proteinExistence type="inferred from homology"/>
<dbReference type="InterPro" id="IPR005139">
    <property type="entry name" value="PCRF"/>
</dbReference>
<keyword evidence="4" id="KW-0963">Cytoplasm</keyword>
<organism evidence="7 8">
    <name type="scientific">Candidatus Woesebacteria bacterium GW2011_GWD1_38_10</name>
    <dbReference type="NCBI Taxonomy" id="1618592"/>
    <lineage>
        <taxon>Bacteria</taxon>
        <taxon>Candidatus Woeseibacteriota</taxon>
    </lineage>
</organism>
<comment type="function">
    <text evidence="4">Peptide chain release factor 2 directs the termination of translation in response to the peptide chain termination codons UGA and UAA.</text>
</comment>
<dbReference type="InterPro" id="IPR004374">
    <property type="entry name" value="PrfB"/>
</dbReference>
<dbReference type="Pfam" id="PF03462">
    <property type="entry name" value="PCRF"/>
    <property type="match status" value="1"/>
</dbReference>